<dbReference type="PANTHER" id="PTHR48104">
    <property type="entry name" value="METACASPASE-4"/>
    <property type="match status" value="1"/>
</dbReference>
<evidence type="ECO:0000313" key="5">
    <source>
        <dbReference type="RefSeq" id="XP_027339135.1"/>
    </source>
</evidence>
<dbReference type="InterPro" id="IPR011600">
    <property type="entry name" value="Pept_C14_caspase"/>
</dbReference>
<feature type="domain" description="Peptidase C14 caspase" evidence="3">
    <location>
        <begin position="99"/>
        <end position="360"/>
    </location>
</feature>
<dbReference type="PANTHER" id="PTHR48104:SF11">
    <property type="entry name" value="ICE-LIKE PROTEASE (CASPASE) P20 DOMAIN PROTEIN"/>
    <property type="match status" value="1"/>
</dbReference>
<name>A0A8B8K5V0_ABRPR</name>
<dbReference type="GO" id="GO:0004197">
    <property type="term" value="F:cysteine-type endopeptidase activity"/>
    <property type="evidence" value="ECO:0007669"/>
    <property type="project" value="InterPro"/>
</dbReference>
<dbReference type="SUPFAM" id="SSF52129">
    <property type="entry name" value="Caspase-like"/>
    <property type="match status" value="1"/>
</dbReference>
<evidence type="ECO:0000259" key="3">
    <source>
        <dbReference type="Pfam" id="PF00656"/>
    </source>
</evidence>
<sequence>MKNTWENVIWKPNQDYAADTTKQKFKSSMITANPGSDKQNDRALINNSGNVTGDGNGSLHLNTYNFNMNYHACGSPVQFYYYPQFPPQPPLWSPSAYGKKRAVLMGISYIKRAPKLEGSVNNAQRMKYFLTHNLGFPCDSICMLTDDPEKQNRVPTKNNMRKAMRWLVEGCQPGDSLVFYFCGHGSRVKDKVKRLDMDEVDGYDEAICPVDYEDKGKILDDEINATIVRPLPCGAKLHAIVDACFSGTVLDLPFMCKMNRKGNYEWEDHRHPKACYKGTKGGLAICISACGDNGNAADKSALTYSFLQAMQDEPKLTYGHLLNAMRFINHWAKAGTFDLNGQVLAMDTWLQYAHEPQLSSSEMFDIYSESIAI</sequence>
<proteinExistence type="inferred from homology"/>
<organism evidence="4 5">
    <name type="scientific">Abrus precatorius</name>
    <name type="common">Indian licorice</name>
    <name type="synonym">Glycine abrus</name>
    <dbReference type="NCBI Taxonomy" id="3816"/>
    <lineage>
        <taxon>Eukaryota</taxon>
        <taxon>Viridiplantae</taxon>
        <taxon>Streptophyta</taxon>
        <taxon>Embryophyta</taxon>
        <taxon>Tracheophyta</taxon>
        <taxon>Spermatophyta</taxon>
        <taxon>Magnoliopsida</taxon>
        <taxon>eudicotyledons</taxon>
        <taxon>Gunneridae</taxon>
        <taxon>Pentapetalae</taxon>
        <taxon>rosids</taxon>
        <taxon>fabids</taxon>
        <taxon>Fabales</taxon>
        <taxon>Fabaceae</taxon>
        <taxon>Papilionoideae</taxon>
        <taxon>50 kb inversion clade</taxon>
        <taxon>NPAAA clade</taxon>
        <taxon>indigoferoid/millettioid clade</taxon>
        <taxon>Abreae</taxon>
        <taxon>Abrus</taxon>
    </lineage>
</organism>
<reference evidence="4" key="1">
    <citation type="journal article" date="2019" name="Toxins">
        <title>Detection of Abrin-Like and Prepropulchellin-Like Toxin Genes and Transcripts Using Whole Genome Sequencing and Full-Length Transcript Sequencing of Abrus precatorius.</title>
        <authorList>
            <person name="Hovde B.T."/>
            <person name="Daligault H.E."/>
            <person name="Hanschen E.R."/>
            <person name="Kunde Y.A."/>
            <person name="Johnson M.B."/>
            <person name="Starkenburg S.R."/>
            <person name="Johnson S.L."/>
        </authorList>
    </citation>
    <scope>NUCLEOTIDE SEQUENCE [LARGE SCALE GENOMIC DNA]</scope>
</reference>
<evidence type="ECO:0000256" key="1">
    <source>
        <dbReference type="ARBA" id="ARBA00009005"/>
    </source>
</evidence>
<dbReference type="AlphaFoldDB" id="A0A8B8K5V0"/>
<feature type="region of interest" description="Disordered" evidence="2">
    <location>
        <begin position="30"/>
        <end position="52"/>
    </location>
</feature>
<dbReference type="GO" id="GO:0005737">
    <property type="term" value="C:cytoplasm"/>
    <property type="evidence" value="ECO:0007669"/>
    <property type="project" value="TreeGrafter"/>
</dbReference>
<dbReference type="GO" id="GO:0006508">
    <property type="term" value="P:proteolysis"/>
    <property type="evidence" value="ECO:0007669"/>
    <property type="project" value="InterPro"/>
</dbReference>
<gene>
    <name evidence="5" type="primary">LOC113852931</name>
</gene>
<dbReference type="InterPro" id="IPR029030">
    <property type="entry name" value="Caspase-like_dom_sf"/>
</dbReference>
<evidence type="ECO:0000256" key="2">
    <source>
        <dbReference type="SAM" id="MobiDB-lite"/>
    </source>
</evidence>
<evidence type="ECO:0000313" key="4">
    <source>
        <dbReference type="Proteomes" id="UP000694853"/>
    </source>
</evidence>
<protein>
    <submittedName>
        <fullName evidence="5">Metacaspase-3-like isoform X3</fullName>
    </submittedName>
</protein>
<dbReference type="RefSeq" id="XP_027339135.1">
    <property type="nucleotide sequence ID" value="XM_027483334.1"/>
</dbReference>
<dbReference type="InterPro" id="IPR050452">
    <property type="entry name" value="Metacaspase"/>
</dbReference>
<dbReference type="GeneID" id="113852931"/>
<accession>A0A8B8K5V0</accession>
<comment type="similarity">
    <text evidence="1">Belongs to the peptidase C14B family.</text>
</comment>
<dbReference type="Proteomes" id="UP000694853">
    <property type="component" value="Unplaced"/>
</dbReference>
<keyword evidence="4" id="KW-1185">Reference proteome</keyword>
<dbReference type="Gene3D" id="3.40.50.12660">
    <property type="match status" value="1"/>
</dbReference>
<dbReference type="Pfam" id="PF00656">
    <property type="entry name" value="Peptidase_C14"/>
    <property type="match status" value="1"/>
</dbReference>
<reference evidence="5" key="2">
    <citation type="submission" date="2025-08" db="UniProtKB">
        <authorList>
            <consortium name="RefSeq"/>
        </authorList>
    </citation>
    <scope>IDENTIFICATION</scope>
    <source>
        <tissue evidence="5">Young leaves</tissue>
    </source>
</reference>